<dbReference type="PROSITE" id="PS00688">
    <property type="entry name" value="SIGMA54_INTERACT_3"/>
    <property type="match status" value="1"/>
</dbReference>
<evidence type="ECO:0000256" key="3">
    <source>
        <dbReference type="ARBA" id="ARBA00023015"/>
    </source>
</evidence>
<dbReference type="Proteomes" id="UP001254165">
    <property type="component" value="Unassembled WGS sequence"/>
</dbReference>
<gene>
    <name evidence="8" type="ORF">QYE77_02470</name>
</gene>
<dbReference type="InterPro" id="IPR025944">
    <property type="entry name" value="Sigma_54_int_dom_CS"/>
</dbReference>
<comment type="caution">
    <text evidence="8">The sequence shown here is derived from an EMBL/GenBank/DDBJ whole genome shotgun (WGS) entry which is preliminary data.</text>
</comment>
<evidence type="ECO:0000313" key="8">
    <source>
        <dbReference type="EMBL" id="MDT8897115.1"/>
    </source>
</evidence>
<dbReference type="Pfam" id="PF25601">
    <property type="entry name" value="AAA_lid_14"/>
    <property type="match status" value="1"/>
</dbReference>
<dbReference type="PANTHER" id="PTHR32071">
    <property type="entry name" value="TRANSCRIPTIONAL REGULATORY PROTEIN"/>
    <property type="match status" value="1"/>
</dbReference>
<dbReference type="Gene3D" id="3.40.50.300">
    <property type="entry name" value="P-loop containing nucleotide triphosphate hydrolases"/>
    <property type="match status" value="1"/>
</dbReference>
<feature type="modified residue" description="4-aspartylphosphate" evidence="5">
    <location>
        <position position="53"/>
    </location>
</feature>
<dbReference type="InterPro" id="IPR002078">
    <property type="entry name" value="Sigma_54_int"/>
</dbReference>
<keyword evidence="5" id="KW-0597">Phosphoprotein</keyword>
<dbReference type="Gene3D" id="3.40.50.2300">
    <property type="match status" value="1"/>
</dbReference>
<evidence type="ECO:0000256" key="1">
    <source>
        <dbReference type="ARBA" id="ARBA00022741"/>
    </source>
</evidence>
<feature type="domain" description="Response regulatory" evidence="7">
    <location>
        <begin position="4"/>
        <end position="118"/>
    </location>
</feature>
<evidence type="ECO:0000256" key="2">
    <source>
        <dbReference type="ARBA" id="ARBA00022840"/>
    </source>
</evidence>
<keyword evidence="2" id="KW-0067">ATP-binding</keyword>
<accession>A0ABU3NL75</accession>
<dbReference type="PROSITE" id="PS50110">
    <property type="entry name" value="RESPONSE_REGULATORY"/>
    <property type="match status" value="1"/>
</dbReference>
<dbReference type="EMBL" id="JAUHMF010000001">
    <property type="protein sequence ID" value="MDT8897115.1"/>
    <property type="molecule type" value="Genomic_DNA"/>
</dbReference>
<protein>
    <submittedName>
        <fullName evidence="8">Sigma-54 dependent transcriptional regulator</fullName>
    </submittedName>
</protein>
<dbReference type="PROSITE" id="PS50045">
    <property type="entry name" value="SIGMA54_INTERACT_4"/>
    <property type="match status" value="1"/>
</dbReference>
<evidence type="ECO:0000259" key="7">
    <source>
        <dbReference type="PROSITE" id="PS50110"/>
    </source>
</evidence>
<organism evidence="8 9">
    <name type="scientific">Thermanaerothrix solaris</name>
    <dbReference type="NCBI Taxonomy" id="3058434"/>
    <lineage>
        <taxon>Bacteria</taxon>
        <taxon>Bacillati</taxon>
        <taxon>Chloroflexota</taxon>
        <taxon>Anaerolineae</taxon>
        <taxon>Anaerolineales</taxon>
        <taxon>Anaerolineaceae</taxon>
        <taxon>Thermanaerothrix</taxon>
    </lineage>
</organism>
<dbReference type="InterPro" id="IPR011006">
    <property type="entry name" value="CheY-like_superfamily"/>
</dbReference>
<evidence type="ECO:0000256" key="5">
    <source>
        <dbReference type="PROSITE-ProRule" id="PRU00169"/>
    </source>
</evidence>
<dbReference type="Gene3D" id="1.10.8.60">
    <property type="match status" value="1"/>
</dbReference>
<dbReference type="RefSeq" id="WP_315623765.1">
    <property type="nucleotide sequence ID" value="NZ_JAUHMF010000001.1"/>
</dbReference>
<dbReference type="InterPro" id="IPR027417">
    <property type="entry name" value="P-loop_NTPase"/>
</dbReference>
<dbReference type="InterPro" id="IPR001789">
    <property type="entry name" value="Sig_transdc_resp-reg_receiver"/>
</dbReference>
<evidence type="ECO:0000259" key="6">
    <source>
        <dbReference type="PROSITE" id="PS50045"/>
    </source>
</evidence>
<dbReference type="PROSITE" id="PS00675">
    <property type="entry name" value="SIGMA54_INTERACT_1"/>
    <property type="match status" value="1"/>
</dbReference>
<dbReference type="SUPFAM" id="SSF52172">
    <property type="entry name" value="CheY-like"/>
    <property type="match status" value="1"/>
</dbReference>
<evidence type="ECO:0000313" key="9">
    <source>
        <dbReference type="Proteomes" id="UP001254165"/>
    </source>
</evidence>
<proteinExistence type="predicted"/>
<dbReference type="InterPro" id="IPR025662">
    <property type="entry name" value="Sigma_54_int_dom_ATP-bd_1"/>
</dbReference>
<evidence type="ECO:0000256" key="4">
    <source>
        <dbReference type="ARBA" id="ARBA00023163"/>
    </source>
</evidence>
<reference evidence="8 9" key="1">
    <citation type="submission" date="2023-07" db="EMBL/GenBank/DDBJ databases">
        <title>Novel species of Thermanaerothrix with wide hydrolytic capabilities.</title>
        <authorList>
            <person name="Zayulina K.S."/>
            <person name="Podosokorskaya O.A."/>
            <person name="Elcheninov A.G."/>
        </authorList>
    </citation>
    <scope>NUCLEOTIDE SEQUENCE [LARGE SCALE GENOMIC DNA]</scope>
    <source>
        <strain evidence="8 9">4228-RoL</strain>
    </source>
</reference>
<dbReference type="SMART" id="SM00448">
    <property type="entry name" value="REC"/>
    <property type="match status" value="1"/>
</dbReference>
<dbReference type="Pfam" id="PF00072">
    <property type="entry name" value="Response_reg"/>
    <property type="match status" value="1"/>
</dbReference>
<dbReference type="InterPro" id="IPR058031">
    <property type="entry name" value="AAA_lid_NorR"/>
</dbReference>
<sequence length="389" mass="43476">MAITVVVVEDEDNARLNILEHLNSLGYETLGFSTLAEARACLERGEGDIFIVDVQLPDGYGPDLLLESHRLPFRPPMIVITAYGDIEMAVEAMRNGASDFVTKPFQLSQLADSVKRASEVVYMRRELAHWRETQTRGVNFIIGKSPAMQRVILQARKAAQAQVSVLITGETGTGKDVLARFIHQNGPRASKPYIAINCAAIQPTMIESELFGHEAGAFTGAEKRKHGLIEVADGGVLFMDEISSMSLDMQAKLLRAIEEQAIRRVGGTTMIKVDVQIIAASNRNLQEMIRLQQFRQDLYYRLKVVDLHLPPLRERKEDIPELVGYFIRHHNAKLGMNVQDVTPSAMEALIRYDWPGNIRELNHAIERAMLFCNGHVIDLGDLPADVIQP</sequence>
<feature type="domain" description="Sigma-54 factor interaction" evidence="6">
    <location>
        <begin position="141"/>
        <end position="370"/>
    </location>
</feature>
<dbReference type="SUPFAM" id="SSF52540">
    <property type="entry name" value="P-loop containing nucleoside triphosphate hydrolases"/>
    <property type="match status" value="1"/>
</dbReference>
<keyword evidence="4" id="KW-0804">Transcription</keyword>
<keyword evidence="1" id="KW-0547">Nucleotide-binding</keyword>
<keyword evidence="9" id="KW-1185">Reference proteome</keyword>
<dbReference type="SMART" id="SM00382">
    <property type="entry name" value="AAA"/>
    <property type="match status" value="1"/>
</dbReference>
<dbReference type="CDD" id="cd00009">
    <property type="entry name" value="AAA"/>
    <property type="match status" value="1"/>
</dbReference>
<keyword evidence="3" id="KW-0805">Transcription regulation</keyword>
<dbReference type="Pfam" id="PF00158">
    <property type="entry name" value="Sigma54_activat"/>
    <property type="match status" value="1"/>
</dbReference>
<name>A0ABU3NL75_9CHLR</name>
<dbReference type="InterPro" id="IPR003593">
    <property type="entry name" value="AAA+_ATPase"/>
</dbReference>